<comment type="similarity">
    <text evidence="1">Belongs to the NAD(P)-dependent epimerase/dehydratase family.</text>
</comment>
<dbReference type="RefSeq" id="WP_180848533.1">
    <property type="nucleotide sequence ID" value="NZ_CAUWBC010000014.1"/>
</dbReference>
<name>A0A7H9ELK6_9LACO</name>
<dbReference type="Gene3D" id="3.40.50.720">
    <property type="entry name" value="NAD(P)-binding Rossmann-like Domain"/>
    <property type="match status" value="1"/>
</dbReference>
<evidence type="ECO:0000259" key="2">
    <source>
        <dbReference type="Pfam" id="PF01370"/>
    </source>
</evidence>
<dbReference type="EMBL" id="CP047418">
    <property type="protein sequence ID" value="QLL78269.1"/>
    <property type="molecule type" value="Genomic_DNA"/>
</dbReference>
<dbReference type="Proteomes" id="UP000510886">
    <property type="component" value="Chromosome"/>
</dbReference>
<protein>
    <submittedName>
        <fullName evidence="3">NAD-dependent epimerase/dehydratase family protein</fullName>
    </submittedName>
</protein>
<dbReference type="KEGG" id="lsw:GTO87_06435"/>
<organism evidence="3 4">
    <name type="scientific">Ligilactobacillus saerimneri</name>
    <dbReference type="NCBI Taxonomy" id="228229"/>
    <lineage>
        <taxon>Bacteria</taxon>
        <taxon>Bacillati</taxon>
        <taxon>Bacillota</taxon>
        <taxon>Bacilli</taxon>
        <taxon>Lactobacillales</taxon>
        <taxon>Lactobacillaceae</taxon>
        <taxon>Ligilactobacillus</taxon>
    </lineage>
</organism>
<accession>A0A7H9ELK6</accession>
<gene>
    <name evidence="3" type="ORF">GTO87_06435</name>
</gene>
<dbReference type="SUPFAM" id="SSF51735">
    <property type="entry name" value="NAD(P)-binding Rossmann-fold domains"/>
    <property type="match status" value="1"/>
</dbReference>
<dbReference type="AlphaFoldDB" id="A0A7H9ELK6"/>
<dbReference type="InterPro" id="IPR001509">
    <property type="entry name" value="Epimerase_deHydtase"/>
</dbReference>
<reference evidence="3 4" key="1">
    <citation type="submission" date="2020-01" db="EMBL/GenBank/DDBJ databases">
        <title>Complete and circular genome sequences of six lactobacillus isolates from horses.</title>
        <authorList>
            <person name="Hassan H.M."/>
        </authorList>
    </citation>
    <scope>NUCLEOTIDE SEQUENCE [LARGE SCALE GENOMIC DNA]</scope>
    <source>
        <strain evidence="3 4">1A</strain>
    </source>
</reference>
<dbReference type="PANTHER" id="PTHR43000">
    <property type="entry name" value="DTDP-D-GLUCOSE 4,6-DEHYDRATASE-RELATED"/>
    <property type="match status" value="1"/>
</dbReference>
<dbReference type="Gene3D" id="3.90.25.10">
    <property type="entry name" value="UDP-galactose 4-epimerase, domain 1"/>
    <property type="match status" value="1"/>
</dbReference>
<proteinExistence type="inferred from homology"/>
<feature type="domain" description="NAD-dependent epimerase/dehydratase" evidence="2">
    <location>
        <begin position="4"/>
        <end position="242"/>
    </location>
</feature>
<sequence>MTKVLVTGGAGFIGSNLVIELVNKGYQVTVIDDLSMGIKANLTEVWDKITFYEHDVCDHAFMHQILDENFDYIYYLAAVSSVADSVVRPYETHQVNLESVVDTLEYLRVRDLHPKKFLFTSSAAVYGNYPELPKREDSRVQPLTPYAIDKYAAERYTIDYGTLYGLKTVAVRFFNVFGPRQNPNSPYSGVLSIVTKCLLDDEEFTLYGDGSQTRDFIYVKDIVNALIFISEKRESNDVYNIGYGHQTALLDVIRQYERVAGKDLEITFADRRAGDIAESLADVARLTELGFKPQWGLEKGLEEYWEYIKQ</sequence>
<evidence type="ECO:0000313" key="3">
    <source>
        <dbReference type="EMBL" id="QLL78269.1"/>
    </source>
</evidence>
<dbReference type="Pfam" id="PF01370">
    <property type="entry name" value="Epimerase"/>
    <property type="match status" value="1"/>
</dbReference>
<dbReference type="InterPro" id="IPR036291">
    <property type="entry name" value="NAD(P)-bd_dom_sf"/>
</dbReference>
<evidence type="ECO:0000313" key="4">
    <source>
        <dbReference type="Proteomes" id="UP000510886"/>
    </source>
</evidence>
<evidence type="ECO:0000256" key="1">
    <source>
        <dbReference type="ARBA" id="ARBA00007637"/>
    </source>
</evidence>